<dbReference type="Pfam" id="PF01479">
    <property type="entry name" value="S4"/>
    <property type="match status" value="1"/>
</dbReference>
<evidence type="ECO:0000256" key="3">
    <source>
        <dbReference type="PROSITE-ProRule" id="PRU00182"/>
    </source>
</evidence>
<dbReference type="PANTHER" id="PTHR21600">
    <property type="entry name" value="MITOCHONDRIAL RNA PSEUDOURIDINE SYNTHASE"/>
    <property type="match status" value="1"/>
</dbReference>
<reference evidence="6 7" key="1">
    <citation type="submission" date="2022-03" db="EMBL/GenBank/DDBJ databases">
        <title>Parabacteroides sp. nov. isolated from swine feces.</title>
        <authorList>
            <person name="Bak J.E."/>
        </authorList>
    </citation>
    <scope>NUCLEOTIDE SEQUENCE [LARGE SCALE GENOMIC DNA]</scope>
    <source>
        <strain evidence="6 7">AGMB00274</strain>
    </source>
</reference>
<comment type="catalytic activity">
    <reaction evidence="4">
        <text>a uridine in RNA = a pseudouridine in RNA</text>
        <dbReference type="Rhea" id="RHEA:48348"/>
        <dbReference type="Rhea" id="RHEA-COMP:12068"/>
        <dbReference type="Rhea" id="RHEA-COMP:12069"/>
        <dbReference type="ChEBI" id="CHEBI:65314"/>
        <dbReference type="ChEBI" id="CHEBI:65315"/>
    </reaction>
</comment>
<dbReference type="PROSITE" id="PS50889">
    <property type="entry name" value="S4"/>
    <property type="match status" value="1"/>
</dbReference>
<dbReference type="InterPro" id="IPR006225">
    <property type="entry name" value="PsdUridine_synth_RluC/D"/>
</dbReference>
<dbReference type="Proteomes" id="UP001165444">
    <property type="component" value="Unassembled WGS sequence"/>
</dbReference>
<dbReference type="Pfam" id="PF00849">
    <property type="entry name" value="PseudoU_synth_2"/>
    <property type="match status" value="1"/>
</dbReference>
<dbReference type="Gene3D" id="3.10.290.10">
    <property type="entry name" value="RNA-binding S4 domain"/>
    <property type="match status" value="1"/>
</dbReference>
<dbReference type="PANTHER" id="PTHR21600:SF44">
    <property type="entry name" value="RIBOSOMAL LARGE SUBUNIT PSEUDOURIDINE SYNTHASE D"/>
    <property type="match status" value="1"/>
</dbReference>
<evidence type="ECO:0000259" key="5">
    <source>
        <dbReference type="SMART" id="SM00363"/>
    </source>
</evidence>
<accession>A0ABT0C2H4</accession>
<organism evidence="6 7">
    <name type="scientific">Parabacteroides faecalis</name>
    <dbReference type="NCBI Taxonomy" id="2924040"/>
    <lineage>
        <taxon>Bacteria</taxon>
        <taxon>Pseudomonadati</taxon>
        <taxon>Bacteroidota</taxon>
        <taxon>Bacteroidia</taxon>
        <taxon>Bacteroidales</taxon>
        <taxon>Tannerellaceae</taxon>
        <taxon>Parabacteroides</taxon>
    </lineage>
</organism>
<dbReference type="InterPro" id="IPR006145">
    <property type="entry name" value="PsdUridine_synth_RsuA/RluA"/>
</dbReference>
<keyword evidence="7" id="KW-1185">Reference proteome</keyword>
<dbReference type="Gene3D" id="3.30.2350.10">
    <property type="entry name" value="Pseudouridine synthase"/>
    <property type="match status" value="1"/>
</dbReference>
<dbReference type="EMBL" id="JAKZMM010000025">
    <property type="protein sequence ID" value="MCJ2381078.1"/>
    <property type="molecule type" value="Genomic_DNA"/>
</dbReference>
<dbReference type="NCBIfam" id="TIGR00005">
    <property type="entry name" value="rluA_subfam"/>
    <property type="match status" value="1"/>
</dbReference>
<keyword evidence="3" id="KW-0694">RNA-binding</keyword>
<feature type="domain" description="RNA-binding S4" evidence="5">
    <location>
        <begin position="51"/>
        <end position="116"/>
    </location>
</feature>
<evidence type="ECO:0000256" key="2">
    <source>
        <dbReference type="ARBA" id="ARBA00023235"/>
    </source>
</evidence>
<protein>
    <recommendedName>
        <fullName evidence="4">Pseudouridine synthase</fullName>
        <ecNumber evidence="4">5.4.99.-</ecNumber>
    </recommendedName>
</protein>
<comment type="similarity">
    <text evidence="1 4">Belongs to the pseudouridine synthase RluA family.</text>
</comment>
<evidence type="ECO:0000256" key="1">
    <source>
        <dbReference type="ARBA" id="ARBA00010876"/>
    </source>
</evidence>
<proteinExistence type="inferred from homology"/>
<evidence type="ECO:0000313" key="7">
    <source>
        <dbReference type="Proteomes" id="UP001165444"/>
    </source>
</evidence>
<keyword evidence="2 4" id="KW-0413">Isomerase</keyword>
<dbReference type="SUPFAM" id="SSF55174">
    <property type="entry name" value="Alpha-L RNA-binding motif"/>
    <property type="match status" value="1"/>
</dbReference>
<comment type="caution">
    <text evidence="6">The sequence shown here is derived from an EMBL/GenBank/DDBJ whole genome shotgun (WGS) entry which is preliminary data.</text>
</comment>
<name>A0ABT0C2H4_9BACT</name>
<dbReference type="InterPro" id="IPR050188">
    <property type="entry name" value="RluA_PseudoU_synthase"/>
</dbReference>
<sequence length="368" mass="41900">MADFIDEIDEEQVDDMLLDDEESAAIITSPEISPGLYEHFKVTADKGQSLLRVDKFLVARLEGTTRNRIQLAADAGCIWVNGQPVKSNYRVKPFDVVQIVMDRPRRETEIIPQDIPLNIVYEDADLLVVNKPAGMVVHPGHGNYSGTLLNAIAYYLRDEQHFDPSDPRLGLVHRIDKDTSGLLVIAKTPEAKSNLGLQFYHHTTKRCYRAVVWGQFQEDEGTVVGNIGRSPKDRLQMTVFPEGDQGKHAVTHYRVLERLGYVTLVECRLETGRTHQIRVHMKHIGHTLFNDERYGGHEILKGTTFSKYKQFVQNCFTICPRQALHAKTLGFVHPSTGKELFFDSEIPADMQELIDKWRIYATTKDLEL</sequence>
<dbReference type="InterPro" id="IPR036986">
    <property type="entry name" value="S4_RNA-bd_sf"/>
</dbReference>
<dbReference type="InterPro" id="IPR006224">
    <property type="entry name" value="PsdUridine_synth_RluA-like_CS"/>
</dbReference>
<dbReference type="SMART" id="SM00363">
    <property type="entry name" value="S4"/>
    <property type="match status" value="1"/>
</dbReference>
<dbReference type="InterPro" id="IPR020103">
    <property type="entry name" value="PsdUridine_synth_cat_dom_sf"/>
</dbReference>
<dbReference type="RefSeq" id="WP_243325413.1">
    <property type="nucleotide sequence ID" value="NZ_JAKZMM010000025.1"/>
</dbReference>
<dbReference type="PROSITE" id="PS01129">
    <property type="entry name" value="PSI_RLU"/>
    <property type="match status" value="1"/>
</dbReference>
<dbReference type="SUPFAM" id="SSF55120">
    <property type="entry name" value="Pseudouridine synthase"/>
    <property type="match status" value="1"/>
</dbReference>
<gene>
    <name evidence="6" type="ORF">MUN53_10710</name>
</gene>
<comment type="function">
    <text evidence="4">Responsible for synthesis of pseudouridine from uracil.</text>
</comment>
<dbReference type="CDD" id="cd00165">
    <property type="entry name" value="S4"/>
    <property type="match status" value="1"/>
</dbReference>
<dbReference type="InterPro" id="IPR002942">
    <property type="entry name" value="S4_RNA-bd"/>
</dbReference>
<evidence type="ECO:0000313" key="6">
    <source>
        <dbReference type="EMBL" id="MCJ2381078.1"/>
    </source>
</evidence>
<dbReference type="CDD" id="cd02869">
    <property type="entry name" value="PseudoU_synth_RluA_like"/>
    <property type="match status" value="1"/>
</dbReference>
<dbReference type="EC" id="5.4.99.-" evidence="4"/>
<evidence type="ECO:0000256" key="4">
    <source>
        <dbReference type="RuleBase" id="RU362028"/>
    </source>
</evidence>